<evidence type="ECO:0000313" key="2">
    <source>
        <dbReference type="Proteomes" id="UP001054945"/>
    </source>
</evidence>
<dbReference type="AlphaFoldDB" id="A0AAV4VRF6"/>
<sequence length="113" mass="12474">MKNSTAEAEENVDSSYHVTMSSAHKKSVHDGSGKGVIDYLLTVATSPLSTHSRNFFSSCVSWPWALCCGRRGTISGPCVHLPPRPSSGPWFRARPPSLLWKRQCNMLNADQKK</sequence>
<name>A0AAV4VRF6_CAEEX</name>
<accession>A0AAV4VRF6</accession>
<evidence type="ECO:0000313" key="1">
    <source>
        <dbReference type="EMBL" id="GIY72791.1"/>
    </source>
</evidence>
<keyword evidence="2" id="KW-1185">Reference proteome</keyword>
<gene>
    <name evidence="1" type="ORF">CEXT_189511</name>
</gene>
<comment type="caution">
    <text evidence="1">The sequence shown here is derived from an EMBL/GenBank/DDBJ whole genome shotgun (WGS) entry which is preliminary data.</text>
</comment>
<proteinExistence type="predicted"/>
<dbReference type="EMBL" id="BPLR01014990">
    <property type="protein sequence ID" value="GIY72791.1"/>
    <property type="molecule type" value="Genomic_DNA"/>
</dbReference>
<organism evidence="1 2">
    <name type="scientific">Caerostris extrusa</name>
    <name type="common">Bark spider</name>
    <name type="synonym">Caerostris bankana</name>
    <dbReference type="NCBI Taxonomy" id="172846"/>
    <lineage>
        <taxon>Eukaryota</taxon>
        <taxon>Metazoa</taxon>
        <taxon>Ecdysozoa</taxon>
        <taxon>Arthropoda</taxon>
        <taxon>Chelicerata</taxon>
        <taxon>Arachnida</taxon>
        <taxon>Araneae</taxon>
        <taxon>Araneomorphae</taxon>
        <taxon>Entelegynae</taxon>
        <taxon>Araneoidea</taxon>
        <taxon>Araneidae</taxon>
        <taxon>Caerostris</taxon>
    </lineage>
</organism>
<reference evidence="1 2" key="1">
    <citation type="submission" date="2021-06" db="EMBL/GenBank/DDBJ databases">
        <title>Caerostris extrusa draft genome.</title>
        <authorList>
            <person name="Kono N."/>
            <person name="Arakawa K."/>
        </authorList>
    </citation>
    <scope>NUCLEOTIDE SEQUENCE [LARGE SCALE GENOMIC DNA]</scope>
</reference>
<protein>
    <submittedName>
        <fullName evidence="1">Uncharacterized protein</fullName>
    </submittedName>
</protein>
<dbReference type="Proteomes" id="UP001054945">
    <property type="component" value="Unassembled WGS sequence"/>
</dbReference>